<accession>A0A6N8HWW7</accession>
<gene>
    <name evidence="2" type="ORF">CAFE_10140</name>
    <name evidence="3" type="ORF">HCR03_01045</name>
</gene>
<dbReference type="Proteomes" id="UP000515909">
    <property type="component" value="Chromosome"/>
</dbReference>
<name>A0A6N8HWW7_9FIRM</name>
<dbReference type="RefSeq" id="WP_139103991.1">
    <property type="nucleotide sequence ID" value="NZ_CP060286.1"/>
</dbReference>
<feature type="transmembrane region" description="Helical" evidence="1">
    <location>
        <begin position="66"/>
        <end position="85"/>
    </location>
</feature>
<organism evidence="2 4">
    <name type="scientific">Caproicibacter fermentans</name>
    <dbReference type="NCBI Taxonomy" id="2576756"/>
    <lineage>
        <taxon>Bacteria</taxon>
        <taxon>Bacillati</taxon>
        <taxon>Bacillota</taxon>
        <taxon>Clostridia</taxon>
        <taxon>Eubacteriales</taxon>
        <taxon>Acutalibacteraceae</taxon>
        <taxon>Caproicibacter</taxon>
    </lineage>
</organism>
<reference evidence="3 5" key="2">
    <citation type="submission" date="2020-08" db="EMBL/GenBank/DDBJ databases">
        <title>The isolate Caproiciproducens sp. 7D4C2 produces n-caproate at mildly acidic conditions from hexoses: genome and rBOX comparison with related strains and chain-elongating bacteria.</title>
        <authorList>
            <person name="Esquivel-Elizondo S."/>
            <person name="Bagci C."/>
            <person name="Temovska M."/>
            <person name="Jeon B.S."/>
            <person name="Bessarab I."/>
            <person name="Williams R.B.H."/>
            <person name="Huson D.H."/>
            <person name="Angenent L.T."/>
        </authorList>
    </citation>
    <scope>NUCLEOTIDE SEQUENCE [LARGE SCALE GENOMIC DNA]</scope>
    <source>
        <strain evidence="3 5">7D4C2</strain>
    </source>
</reference>
<dbReference type="EMBL" id="CP060286">
    <property type="protein sequence ID" value="QNK40946.1"/>
    <property type="molecule type" value="Genomic_DNA"/>
</dbReference>
<keyword evidence="1" id="KW-0812">Transmembrane</keyword>
<proteinExistence type="predicted"/>
<dbReference type="AlphaFoldDB" id="A0A6N8HWW7"/>
<evidence type="ECO:0000256" key="1">
    <source>
        <dbReference type="SAM" id="Phobius"/>
    </source>
</evidence>
<feature type="transmembrane region" description="Helical" evidence="1">
    <location>
        <begin position="39"/>
        <end position="60"/>
    </location>
</feature>
<feature type="transmembrane region" description="Helical" evidence="1">
    <location>
        <begin position="6"/>
        <end position="27"/>
    </location>
</feature>
<keyword evidence="1" id="KW-0472">Membrane</keyword>
<dbReference type="KEGG" id="cfem:HCR03_01045"/>
<protein>
    <recommendedName>
        <fullName evidence="6">Holin</fullName>
    </recommendedName>
</protein>
<keyword evidence="4" id="KW-1185">Reference proteome</keyword>
<keyword evidence="1" id="KW-1133">Transmembrane helix</keyword>
<evidence type="ECO:0000313" key="4">
    <source>
        <dbReference type="Proteomes" id="UP000469440"/>
    </source>
</evidence>
<sequence>MNEFFAWSTLVTFTGCSAATGIITQFLKNSFQKLPTQWLSYFIAVVILYAATYFTGALTLSAAAAIPLNAILVALSSNGAYSAVLRVKTGKPVDKA</sequence>
<dbReference type="EMBL" id="VWXL01000026">
    <property type="protein sequence ID" value="MVB10331.1"/>
    <property type="molecule type" value="Genomic_DNA"/>
</dbReference>
<dbReference type="Proteomes" id="UP000469440">
    <property type="component" value="Unassembled WGS sequence"/>
</dbReference>
<reference evidence="2 4" key="1">
    <citation type="submission" date="2019-09" db="EMBL/GenBank/DDBJ databases">
        <title>Genome sequence of Clostridium sp. EA1.</title>
        <authorList>
            <person name="Poehlein A."/>
            <person name="Bengelsdorf F.R."/>
            <person name="Daniel R."/>
        </authorList>
    </citation>
    <scope>NUCLEOTIDE SEQUENCE [LARGE SCALE GENOMIC DNA]</scope>
    <source>
        <strain evidence="2 4">EA1</strain>
    </source>
</reference>
<evidence type="ECO:0000313" key="2">
    <source>
        <dbReference type="EMBL" id="MVB10331.1"/>
    </source>
</evidence>
<evidence type="ECO:0008006" key="6">
    <source>
        <dbReference type="Google" id="ProtNLM"/>
    </source>
</evidence>
<evidence type="ECO:0000313" key="3">
    <source>
        <dbReference type="EMBL" id="QNK40946.1"/>
    </source>
</evidence>
<dbReference type="OrthoDB" id="1957953at2"/>
<accession>A0A7G8TBF5</accession>
<evidence type="ECO:0000313" key="5">
    <source>
        <dbReference type="Proteomes" id="UP000515909"/>
    </source>
</evidence>